<dbReference type="GO" id="GO:0008017">
    <property type="term" value="F:microtubule binding"/>
    <property type="evidence" value="ECO:0007669"/>
    <property type="project" value="TreeGrafter"/>
</dbReference>
<evidence type="ECO:0000313" key="2">
    <source>
        <dbReference type="EMBL" id="KAK3316983.1"/>
    </source>
</evidence>
<reference evidence="2" key="2">
    <citation type="submission" date="2023-06" db="EMBL/GenBank/DDBJ databases">
        <authorList>
            <consortium name="Lawrence Berkeley National Laboratory"/>
            <person name="Haridas S."/>
            <person name="Hensen N."/>
            <person name="Bonometti L."/>
            <person name="Westerberg I."/>
            <person name="Brannstrom I.O."/>
            <person name="Guillou S."/>
            <person name="Cros-Aarteil S."/>
            <person name="Calhoun S."/>
            <person name="Kuo A."/>
            <person name="Mondo S."/>
            <person name="Pangilinan J."/>
            <person name="Riley R."/>
            <person name="Labutti K."/>
            <person name="Andreopoulos B."/>
            <person name="Lipzen A."/>
            <person name="Chen C."/>
            <person name="Yanf M."/>
            <person name="Daum C."/>
            <person name="Ng V."/>
            <person name="Clum A."/>
            <person name="Steindorff A."/>
            <person name="Ohm R."/>
            <person name="Martin F."/>
            <person name="Silar P."/>
            <person name="Natvig D."/>
            <person name="Lalanne C."/>
            <person name="Gautier V."/>
            <person name="Ament-Velasquez S.L."/>
            <person name="Kruys A."/>
            <person name="Hutchinson M.I."/>
            <person name="Powell A.J."/>
            <person name="Barry K."/>
            <person name="Miller A.N."/>
            <person name="Grigoriev I.V."/>
            <person name="Debuchy R."/>
            <person name="Gladieux P."/>
            <person name="Thoren M.H."/>
            <person name="Johannesson H."/>
        </authorList>
    </citation>
    <scope>NUCLEOTIDE SEQUENCE</scope>
    <source>
        <strain evidence="2">CBS 118394</strain>
    </source>
</reference>
<organism evidence="2 3">
    <name type="scientific">Apodospora peruviana</name>
    <dbReference type="NCBI Taxonomy" id="516989"/>
    <lineage>
        <taxon>Eukaryota</taxon>
        <taxon>Fungi</taxon>
        <taxon>Dikarya</taxon>
        <taxon>Ascomycota</taxon>
        <taxon>Pezizomycotina</taxon>
        <taxon>Sordariomycetes</taxon>
        <taxon>Sordariomycetidae</taxon>
        <taxon>Sordariales</taxon>
        <taxon>Lasiosphaeriaceae</taxon>
        <taxon>Apodospora</taxon>
    </lineage>
</organism>
<comment type="caution">
    <text evidence="2">The sequence shown here is derived from an EMBL/GenBank/DDBJ whole genome shotgun (WGS) entry which is preliminary data.</text>
</comment>
<dbReference type="InterPro" id="IPR022812">
    <property type="entry name" value="Dynamin"/>
</dbReference>
<protein>
    <recommendedName>
        <fullName evidence="1">Dynamin N-terminal domain-containing protein</fullName>
    </recommendedName>
</protein>
<sequence>MVVVGGQSSGKSSLLERITGFFFPRGSQGLCTRYVTQITLRRHPSEMIVVSITPLSTASPATRLKFRDFHQLLLDTKPKTLERVIEEINAAIEIRSGNSKEDMSLPVFSNHILNIKISGPDNPHLTAIDVCFPVSRG</sequence>
<dbReference type="AlphaFoldDB" id="A0AAE0M338"/>
<dbReference type="PANTHER" id="PTHR11566:SF215">
    <property type="entry name" value="DYNAMIN GTPASE"/>
    <property type="match status" value="1"/>
</dbReference>
<dbReference type="GO" id="GO:0000266">
    <property type="term" value="P:mitochondrial fission"/>
    <property type="evidence" value="ECO:0007669"/>
    <property type="project" value="TreeGrafter"/>
</dbReference>
<feature type="domain" description="Dynamin N-terminal" evidence="1">
    <location>
        <begin position="2"/>
        <end position="129"/>
    </location>
</feature>
<keyword evidence="3" id="KW-1185">Reference proteome</keyword>
<dbReference type="GO" id="GO:0016020">
    <property type="term" value="C:membrane"/>
    <property type="evidence" value="ECO:0007669"/>
    <property type="project" value="TreeGrafter"/>
</dbReference>
<dbReference type="GO" id="GO:0005874">
    <property type="term" value="C:microtubule"/>
    <property type="evidence" value="ECO:0007669"/>
    <property type="project" value="TreeGrafter"/>
</dbReference>
<gene>
    <name evidence="2" type="ORF">B0H66DRAFT_535220</name>
</gene>
<dbReference type="PANTHER" id="PTHR11566">
    <property type="entry name" value="DYNAMIN"/>
    <property type="match status" value="1"/>
</dbReference>
<dbReference type="GO" id="GO:0003924">
    <property type="term" value="F:GTPase activity"/>
    <property type="evidence" value="ECO:0007669"/>
    <property type="project" value="TreeGrafter"/>
</dbReference>
<dbReference type="InterPro" id="IPR027417">
    <property type="entry name" value="P-loop_NTPase"/>
</dbReference>
<dbReference type="Gene3D" id="3.40.50.300">
    <property type="entry name" value="P-loop containing nucleotide triphosphate hydrolases"/>
    <property type="match status" value="1"/>
</dbReference>
<dbReference type="InterPro" id="IPR045063">
    <property type="entry name" value="Dynamin_N"/>
</dbReference>
<name>A0AAE0M338_9PEZI</name>
<reference evidence="2" key="1">
    <citation type="journal article" date="2023" name="Mol. Phylogenet. Evol.">
        <title>Genome-scale phylogeny and comparative genomics of the fungal order Sordariales.</title>
        <authorList>
            <person name="Hensen N."/>
            <person name="Bonometti L."/>
            <person name="Westerberg I."/>
            <person name="Brannstrom I.O."/>
            <person name="Guillou S."/>
            <person name="Cros-Aarteil S."/>
            <person name="Calhoun S."/>
            <person name="Haridas S."/>
            <person name="Kuo A."/>
            <person name="Mondo S."/>
            <person name="Pangilinan J."/>
            <person name="Riley R."/>
            <person name="LaButti K."/>
            <person name="Andreopoulos B."/>
            <person name="Lipzen A."/>
            <person name="Chen C."/>
            <person name="Yan M."/>
            <person name="Daum C."/>
            <person name="Ng V."/>
            <person name="Clum A."/>
            <person name="Steindorff A."/>
            <person name="Ohm R.A."/>
            <person name="Martin F."/>
            <person name="Silar P."/>
            <person name="Natvig D.O."/>
            <person name="Lalanne C."/>
            <person name="Gautier V."/>
            <person name="Ament-Velasquez S.L."/>
            <person name="Kruys A."/>
            <person name="Hutchinson M.I."/>
            <person name="Powell A.J."/>
            <person name="Barry K."/>
            <person name="Miller A.N."/>
            <person name="Grigoriev I.V."/>
            <person name="Debuchy R."/>
            <person name="Gladieux P."/>
            <person name="Hiltunen Thoren M."/>
            <person name="Johannesson H."/>
        </authorList>
    </citation>
    <scope>NUCLEOTIDE SEQUENCE</scope>
    <source>
        <strain evidence="2">CBS 118394</strain>
    </source>
</reference>
<evidence type="ECO:0000313" key="3">
    <source>
        <dbReference type="Proteomes" id="UP001283341"/>
    </source>
</evidence>
<evidence type="ECO:0000259" key="1">
    <source>
        <dbReference type="Pfam" id="PF00350"/>
    </source>
</evidence>
<dbReference type="EMBL" id="JAUEDM010000005">
    <property type="protein sequence ID" value="KAK3316983.1"/>
    <property type="molecule type" value="Genomic_DNA"/>
</dbReference>
<dbReference type="Pfam" id="PF00350">
    <property type="entry name" value="Dynamin_N"/>
    <property type="match status" value="1"/>
</dbReference>
<dbReference type="GO" id="GO:0006897">
    <property type="term" value="P:endocytosis"/>
    <property type="evidence" value="ECO:0007669"/>
    <property type="project" value="TreeGrafter"/>
</dbReference>
<dbReference type="Proteomes" id="UP001283341">
    <property type="component" value="Unassembled WGS sequence"/>
</dbReference>
<accession>A0AAE0M338</accession>
<dbReference type="GO" id="GO:0016559">
    <property type="term" value="P:peroxisome fission"/>
    <property type="evidence" value="ECO:0007669"/>
    <property type="project" value="TreeGrafter"/>
</dbReference>
<proteinExistence type="predicted"/>
<dbReference type="GO" id="GO:0048312">
    <property type="term" value="P:intracellular distribution of mitochondria"/>
    <property type="evidence" value="ECO:0007669"/>
    <property type="project" value="TreeGrafter"/>
</dbReference>
<dbReference type="SUPFAM" id="SSF52540">
    <property type="entry name" value="P-loop containing nucleoside triphosphate hydrolases"/>
    <property type="match status" value="1"/>
</dbReference>
<dbReference type="GO" id="GO:0005739">
    <property type="term" value="C:mitochondrion"/>
    <property type="evidence" value="ECO:0007669"/>
    <property type="project" value="TreeGrafter"/>
</dbReference>